<gene>
    <name evidence="7" type="ORF">PYX00_001644</name>
</gene>
<evidence type="ECO:0000256" key="3">
    <source>
        <dbReference type="ARBA" id="ARBA00022833"/>
    </source>
</evidence>
<sequence length="313" mass="36055">MEMENQGDEWNKKFLETLLYSNSDRLVIKANDKGKNPFIWSQFRIAYIDGVEQKYACCNFCKTFIKYSGRTGTGGLMRHLCFRRLHAVKYMKKRKKPEEEKDGGSKLAQNTCVRLKLEDMIHRNSPRIGYVPNAKGKSKIWSQFRIISVDNALSKFACCMMCRSIVTYTGRTGTGSMVRHKCSKNKYVKRLDADEEVDQVIDPVYTVIKSEESFDWDEKDSSDPESDVNRTSPPIPEGVPKAKVEEQSGIPAELKRIIREKHTALMNRSLRLFENEEFLELAQFLVHLGAQYGPVDVKDIFRRKTNLPAFNEG</sequence>
<comment type="caution">
    <text evidence="7">The sequence shown here is derived from an EMBL/GenBank/DDBJ whole genome shotgun (WGS) entry which is preliminary data.</text>
</comment>
<feature type="domain" description="BED-type" evidence="6">
    <location>
        <begin position="34"/>
        <end position="93"/>
    </location>
</feature>
<feature type="region of interest" description="Disordered" evidence="5">
    <location>
        <begin position="213"/>
        <end position="246"/>
    </location>
</feature>
<evidence type="ECO:0000259" key="6">
    <source>
        <dbReference type="PROSITE" id="PS50808"/>
    </source>
</evidence>
<evidence type="ECO:0000313" key="7">
    <source>
        <dbReference type="EMBL" id="KAL0280309.1"/>
    </source>
</evidence>
<evidence type="ECO:0000256" key="4">
    <source>
        <dbReference type="PROSITE-ProRule" id="PRU00027"/>
    </source>
</evidence>
<protein>
    <recommendedName>
        <fullName evidence="6">BED-type domain-containing protein</fullName>
    </recommendedName>
</protein>
<dbReference type="PROSITE" id="PS50808">
    <property type="entry name" value="ZF_BED"/>
    <property type="match status" value="1"/>
</dbReference>
<dbReference type="SUPFAM" id="SSF57667">
    <property type="entry name" value="beta-beta-alpha zinc fingers"/>
    <property type="match status" value="1"/>
</dbReference>
<organism evidence="7">
    <name type="scientific">Menopon gallinae</name>
    <name type="common">poultry shaft louse</name>
    <dbReference type="NCBI Taxonomy" id="328185"/>
    <lineage>
        <taxon>Eukaryota</taxon>
        <taxon>Metazoa</taxon>
        <taxon>Ecdysozoa</taxon>
        <taxon>Arthropoda</taxon>
        <taxon>Hexapoda</taxon>
        <taxon>Insecta</taxon>
        <taxon>Pterygota</taxon>
        <taxon>Neoptera</taxon>
        <taxon>Paraneoptera</taxon>
        <taxon>Psocodea</taxon>
        <taxon>Troctomorpha</taxon>
        <taxon>Phthiraptera</taxon>
        <taxon>Amblycera</taxon>
        <taxon>Menoponidae</taxon>
        <taxon>Menopon</taxon>
    </lineage>
</organism>
<dbReference type="EMBL" id="JARGDH010000001">
    <property type="protein sequence ID" value="KAL0280309.1"/>
    <property type="molecule type" value="Genomic_DNA"/>
</dbReference>
<dbReference type="InterPro" id="IPR036236">
    <property type="entry name" value="Znf_C2H2_sf"/>
</dbReference>
<reference evidence="7" key="1">
    <citation type="journal article" date="2024" name="Gigascience">
        <title>Chromosome-level genome of the poultry shaft louse Menopon gallinae provides insight into the host-switching and adaptive evolution of parasitic lice.</title>
        <authorList>
            <person name="Xu Y."/>
            <person name="Ma L."/>
            <person name="Liu S."/>
            <person name="Liang Y."/>
            <person name="Liu Q."/>
            <person name="He Z."/>
            <person name="Tian L."/>
            <person name="Duan Y."/>
            <person name="Cai W."/>
            <person name="Li H."/>
            <person name="Song F."/>
        </authorList>
    </citation>
    <scope>NUCLEOTIDE SEQUENCE</scope>
    <source>
        <strain evidence="7">Cailab_2023a</strain>
    </source>
</reference>
<evidence type="ECO:0000256" key="1">
    <source>
        <dbReference type="ARBA" id="ARBA00022723"/>
    </source>
</evidence>
<accession>A0AAW2IDS9</accession>
<dbReference type="SUPFAM" id="SSF140996">
    <property type="entry name" value="Hermes dimerisation domain"/>
    <property type="match status" value="1"/>
</dbReference>
<keyword evidence="3" id="KW-0862">Zinc</keyword>
<proteinExistence type="predicted"/>
<evidence type="ECO:0000256" key="2">
    <source>
        <dbReference type="ARBA" id="ARBA00022771"/>
    </source>
</evidence>
<dbReference type="Pfam" id="PF02892">
    <property type="entry name" value="zf-BED"/>
    <property type="match status" value="1"/>
</dbReference>
<dbReference type="InterPro" id="IPR003656">
    <property type="entry name" value="Znf_BED"/>
</dbReference>
<keyword evidence="1" id="KW-0479">Metal-binding</keyword>
<dbReference type="GO" id="GO:0008270">
    <property type="term" value="F:zinc ion binding"/>
    <property type="evidence" value="ECO:0007669"/>
    <property type="project" value="UniProtKB-KW"/>
</dbReference>
<evidence type="ECO:0000256" key="5">
    <source>
        <dbReference type="SAM" id="MobiDB-lite"/>
    </source>
</evidence>
<dbReference type="GO" id="GO:0003677">
    <property type="term" value="F:DNA binding"/>
    <property type="evidence" value="ECO:0007669"/>
    <property type="project" value="InterPro"/>
</dbReference>
<keyword evidence="2 4" id="KW-0863">Zinc-finger</keyword>
<dbReference type="AlphaFoldDB" id="A0AAW2IDS9"/>
<name>A0AAW2IDS9_9NEOP</name>
<dbReference type="SMART" id="SM00614">
    <property type="entry name" value="ZnF_BED"/>
    <property type="match status" value="2"/>
</dbReference>
<feature type="compositionally biased region" description="Acidic residues" evidence="5">
    <location>
        <begin position="213"/>
        <end position="226"/>
    </location>
</feature>